<evidence type="ECO:0000313" key="2">
    <source>
        <dbReference type="EMBL" id="QUD89565.1"/>
    </source>
</evidence>
<dbReference type="EMBL" id="CP073078">
    <property type="protein sequence ID" value="QUD89565.1"/>
    <property type="molecule type" value="Genomic_DNA"/>
</dbReference>
<dbReference type="SUPFAM" id="SSF51556">
    <property type="entry name" value="Metallo-dependent hydrolases"/>
    <property type="match status" value="1"/>
</dbReference>
<dbReference type="RefSeq" id="WP_211939617.1">
    <property type="nucleotide sequence ID" value="NZ_CP073078.1"/>
</dbReference>
<dbReference type="KEGG" id="caul:KCG34_06705"/>
<dbReference type="Gene3D" id="2.30.40.10">
    <property type="entry name" value="Urease, subunit C, domain 1"/>
    <property type="match status" value="1"/>
</dbReference>
<dbReference type="CDD" id="cd01297">
    <property type="entry name" value="D-aminoacylase"/>
    <property type="match status" value="1"/>
</dbReference>
<evidence type="ECO:0000259" key="1">
    <source>
        <dbReference type="Pfam" id="PF07969"/>
    </source>
</evidence>
<dbReference type="GO" id="GO:0005829">
    <property type="term" value="C:cytosol"/>
    <property type="evidence" value="ECO:0007669"/>
    <property type="project" value="TreeGrafter"/>
</dbReference>
<feature type="domain" description="Amidohydrolase 3" evidence="1">
    <location>
        <begin position="46"/>
        <end position="552"/>
    </location>
</feature>
<dbReference type="GO" id="GO:0016812">
    <property type="term" value="F:hydrolase activity, acting on carbon-nitrogen (but not peptide) bonds, in cyclic amides"/>
    <property type="evidence" value="ECO:0007669"/>
    <property type="project" value="TreeGrafter"/>
</dbReference>
<reference evidence="2" key="1">
    <citation type="submission" date="2021-04" db="EMBL/GenBank/DDBJ databases">
        <title>The complete genome sequence of Caulobacter sp. S6.</title>
        <authorList>
            <person name="Tang Y."/>
            <person name="Ouyang W."/>
            <person name="Liu Q."/>
            <person name="Huang B."/>
            <person name="Guo Z."/>
            <person name="Lei P."/>
        </authorList>
    </citation>
    <scope>NUCLEOTIDE SEQUENCE</scope>
    <source>
        <strain evidence="2">S6</strain>
    </source>
</reference>
<dbReference type="InterPro" id="IPR013108">
    <property type="entry name" value="Amidohydro_3"/>
</dbReference>
<gene>
    <name evidence="2" type="ORF">KCG34_06705</name>
</gene>
<dbReference type="PANTHER" id="PTHR11647:SF1">
    <property type="entry name" value="COLLAPSIN RESPONSE MEDIATOR PROTEIN"/>
    <property type="match status" value="1"/>
</dbReference>
<dbReference type="SUPFAM" id="SSF51338">
    <property type="entry name" value="Composite domain of metallo-dependent hydrolases"/>
    <property type="match status" value="1"/>
</dbReference>
<dbReference type="InterPro" id="IPR032466">
    <property type="entry name" value="Metal_Hydrolase"/>
</dbReference>
<dbReference type="Gene3D" id="3.20.20.140">
    <property type="entry name" value="Metal-dependent hydrolases"/>
    <property type="match status" value="2"/>
</dbReference>
<proteinExistence type="predicted"/>
<dbReference type="InterPro" id="IPR050378">
    <property type="entry name" value="Metallo-dep_Hydrolases_sf"/>
</dbReference>
<dbReference type="PANTHER" id="PTHR11647">
    <property type="entry name" value="HYDRANTOINASE/DIHYDROPYRIMIDINASE FAMILY MEMBER"/>
    <property type="match status" value="1"/>
</dbReference>
<dbReference type="AlphaFoldDB" id="A0A975IW85"/>
<dbReference type="Proteomes" id="UP000676409">
    <property type="component" value="Chromosome"/>
</dbReference>
<sequence length="575" mass="61812">MAEFDLVVRGGRVADGRGGEPYVADIGIKDGVFTTIGANLTKGEAEIDAANRLVTPGFVDIHTHYDGQATWDSYLAPSSWHGVTTAVMGNCGVGFAPVRPEDRDRLVEVMEGVEDIPGAALHEGLAWNWTGFPDYLDALERRPHDIDIAAQLPHAALRIFVMGERGARLEMATDDDIAQMRRLAREAMEAGALGFTTSRTLNHRTKRGDPTPSLRAAEAELTGILQGLDDASAGVFEMISDFDSPGPDAEFGIVRRLAQRFARPTTLSLAQVHHDPAAWKILLGLIGAAADNGLPIKGQVAPRPIGTLLGLQASLNPFSAHPSFRSLAALPFAEKVAALRQPEFRARLFSERPVGRAAEAVARFSDFERIFPLGSPPKYEPAPESSIAATARATGRQVLEIALDLMLEEEGRGFLFAPFSNFADRNLEACRAMLDSPHTLVGLGDGGAHVGMISDASFPTFLLSYWGRDRPTGRFDLAHLVRMQTLDTARAVGLLDRGCIAPGYKADLNVIDFDNLTLQAPIMVDDLPAGGRRLLQRAQGYDATVKSGVVTYLKGEATGALPGRLVRGAQKAPGL</sequence>
<evidence type="ECO:0000313" key="3">
    <source>
        <dbReference type="Proteomes" id="UP000676409"/>
    </source>
</evidence>
<organism evidence="2 3">
    <name type="scientific">Phenylobacterium montanum</name>
    <dbReference type="NCBI Taxonomy" id="2823693"/>
    <lineage>
        <taxon>Bacteria</taxon>
        <taxon>Pseudomonadati</taxon>
        <taxon>Pseudomonadota</taxon>
        <taxon>Alphaproteobacteria</taxon>
        <taxon>Caulobacterales</taxon>
        <taxon>Caulobacteraceae</taxon>
        <taxon>Phenylobacterium</taxon>
    </lineage>
</organism>
<dbReference type="Pfam" id="PF07969">
    <property type="entry name" value="Amidohydro_3"/>
    <property type="match status" value="1"/>
</dbReference>
<accession>A0A975IW85</accession>
<dbReference type="InterPro" id="IPR011059">
    <property type="entry name" value="Metal-dep_hydrolase_composite"/>
</dbReference>
<name>A0A975IW85_9CAUL</name>
<protein>
    <submittedName>
        <fullName evidence="2">Amidohydrolase family protein</fullName>
    </submittedName>
</protein>
<keyword evidence="3" id="KW-1185">Reference proteome</keyword>